<dbReference type="Pfam" id="PF08645">
    <property type="entry name" value="PNK3P"/>
    <property type="match status" value="1"/>
</dbReference>
<dbReference type="InterPro" id="IPR013954">
    <property type="entry name" value="PNK3P"/>
</dbReference>
<organism evidence="1 2">
    <name type="scientific">Lachancea nothofagi CBS 11611</name>
    <dbReference type="NCBI Taxonomy" id="1266666"/>
    <lineage>
        <taxon>Eukaryota</taxon>
        <taxon>Fungi</taxon>
        <taxon>Dikarya</taxon>
        <taxon>Ascomycota</taxon>
        <taxon>Saccharomycotina</taxon>
        <taxon>Saccharomycetes</taxon>
        <taxon>Saccharomycetales</taxon>
        <taxon>Saccharomycetaceae</taxon>
        <taxon>Lachancea</taxon>
    </lineage>
</organism>
<evidence type="ECO:0000313" key="1">
    <source>
        <dbReference type="EMBL" id="SCV04340.1"/>
    </source>
</evidence>
<sequence>MAAPASHRTIILPHIIKYIPKNGKLGEEANVYAFDLDHTIIRPKSGGRFSRGAEDWIFMSFSSNKEGESRKTVDTLAELLKSDTNAQVVIFSNQGGIVTIPPTSKSCANFTRKIDLVLQAVANLNLDLQDRIWLYASTKKPASLSSTKRPKTIKKVAKKNSQAQTAKDQSIFSDAIFQSMRKPNPGMFEEFTNDFGRKFKLEYYCGDAAGRKSDFSDSDKLFAAAIKTAFRTPEEVFSE</sequence>
<dbReference type="PANTHER" id="PTHR12083:SF9">
    <property type="entry name" value="BIFUNCTIONAL POLYNUCLEOTIDE PHOSPHATASE_KINASE"/>
    <property type="match status" value="1"/>
</dbReference>
<name>A0A1G4KIF3_9SACH</name>
<reference evidence="2" key="1">
    <citation type="submission" date="2016-03" db="EMBL/GenBank/DDBJ databases">
        <authorList>
            <person name="Devillers Hugo."/>
        </authorList>
    </citation>
    <scope>NUCLEOTIDE SEQUENCE [LARGE SCALE GENOMIC DNA]</scope>
</reference>
<dbReference type="GO" id="GO:0046404">
    <property type="term" value="F:ATP-dependent polydeoxyribonucleotide 5'-hydroxyl-kinase activity"/>
    <property type="evidence" value="ECO:0007669"/>
    <property type="project" value="TreeGrafter"/>
</dbReference>
<dbReference type="GO" id="GO:0046403">
    <property type="term" value="F:polynucleotide 3'-phosphatase activity"/>
    <property type="evidence" value="ECO:0007669"/>
    <property type="project" value="TreeGrafter"/>
</dbReference>
<dbReference type="Gene3D" id="3.40.50.1000">
    <property type="entry name" value="HAD superfamily/HAD-like"/>
    <property type="match status" value="1"/>
</dbReference>
<dbReference type="OrthoDB" id="19045at2759"/>
<dbReference type="InterPro" id="IPR006551">
    <property type="entry name" value="Polynucleotide_phosphatase"/>
</dbReference>
<dbReference type="SUPFAM" id="SSF56784">
    <property type="entry name" value="HAD-like"/>
    <property type="match status" value="1"/>
</dbReference>
<proteinExistence type="predicted"/>
<protein>
    <submittedName>
        <fullName evidence="1">LANO_0G09604g1_1</fullName>
    </submittedName>
</protein>
<gene>
    <name evidence="1" type="ORF">LANO_0G09604G</name>
</gene>
<dbReference type="NCBIfam" id="TIGR01664">
    <property type="entry name" value="DNA-3'-Pase"/>
    <property type="match status" value="1"/>
</dbReference>
<dbReference type="InterPro" id="IPR036412">
    <property type="entry name" value="HAD-like_sf"/>
</dbReference>
<dbReference type="PANTHER" id="PTHR12083">
    <property type="entry name" value="BIFUNCTIONAL POLYNUCLEOTIDE PHOSPHATASE/KINASE"/>
    <property type="match status" value="1"/>
</dbReference>
<dbReference type="Proteomes" id="UP000189911">
    <property type="component" value="Chromosome G"/>
</dbReference>
<dbReference type="EMBL" id="LT598453">
    <property type="protein sequence ID" value="SCV04340.1"/>
    <property type="molecule type" value="Genomic_DNA"/>
</dbReference>
<dbReference type="AlphaFoldDB" id="A0A1G4KIF3"/>
<dbReference type="InterPro" id="IPR023214">
    <property type="entry name" value="HAD_sf"/>
</dbReference>
<evidence type="ECO:0000313" key="2">
    <source>
        <dbReference type="Proteomes" id="UP000189911"/>
    </source>
</evidence>
<accession>A0A1G4KIF3</accession>
<dbReference type="GO" id="GO:0003690">
    <property type="term" value="F:double-stranded DNA binding"/>
    <property type="evidence" value="ECO:0007669"/>
    <property type="project" value="TreeGrafter"/>
</dbReference>
<dbReference type="GO" id="GO:0006281">
    <property type="term" value="P:DNA repair"/>
    <property type="evidence" value="ECO:0007669"/>
    <property type="project" value="TreeGrafter"/>
</dbReference>
<keyword evidence="2" id="KW-1185">Reference proteome</keyword>